<proteinExistence type="predicted"/>
<dbReference type="PANTHER" id="PTHR42877">
    <property type="entry name" value="L-ORNITHINE N(5)-MONOOXYGENASE-RELATED"/>
    <property type="match status" value="1"/>
</dbReference>
<keyword evidence="1" id="KW-0560">Oxidoreductase</keyword>
<evidence type="ECO:0000256" key="1">
    <source>
        <dbReference type="ARBA" id="ARBA00023002"/>
    </source>
</evidence>
<dbReference type="PANTHER" id="PTHR42877:SF4">
    <property type="entry name" value="FAD_NAD(P)-BINDING DOMAIN-CONTAINING PROTEIN-RELATED"/>
    <property type="match status" value="1"/>
</dbReference>
<dbReference type="InterPro" id="IPR051209">
    <property type="entry name" value="FAD-bind_Monooxygenase_sf"/>
</dbReference>
<dbReference type="Proteomes" id="UP000315460">
    <property type="component" value="Unassembled WGS sequence"/>
</dbReference>
<evidence type="ECO:0000313" key="2">
    <source>
        <dbReference type="EMBL" id="SMO33755.1"/>
    </source>
</evidence>
<dbReference type="Pfam" id="PF13738">
    <property type="entry name" value="Pyr_redox_3"/>
    <property type="match status" value="1"/>
</dbReference>
<dbReference type="InterPro" id="IPR036188">
    <property type="entry name" value="FAD/NAD-bd_sf"/>
</dbReference>
<dbReference type="PRINTS" id="PR00370">
    <property type="entry name" value="FMOXYGENASE"/>
</dbReference>
<dbReference type="Gene3D" id="3.50.50.60">
    <property type="entry name" value="FAD/NAD(P)-binding domain"/>
    <property type="match status" value="3"/>
</dbReference>
<name>A0ABY1MX81_9ACTN</name>
<sequence length="523" mass="57848">MDYSSVNVCGHAGPGHYRHDMTSSSPGTRRRRPRVIIIGAGFGGLGAAYELTRDGLAEVTILEKADDVGGVWRDNTYPGAACDVPSNLYSYSFHRRTDWGRRYAEQPDILSYIRETADRYGLRELVRTGIEVTSAEFDDDSATWTVHTASGESFEAEVLVPAVGQLSRPAYPDIPGSETFAGPSFHSAEWRHDVDLTGKRVAVLGTGASAIQFVPRIREVAAHVTVYQRSAPWVVPKPDRAYTDAHRAAFARVPGLMTAMRGTIWETTELIGLALTSARPLARILSGLARANLRLTVRDPRLREALTPTEPIGCKRMLFSNQWYPALAQPNVDVVTDTVSEVVPEGIVTADGRVRPVDVVVYGTGFQATDFLAPMTVRGRDGRDLHEQWREGARAYLGMAVPGFPNMFVIYGPNTNLGSSSIILMIEQQARYIRQVVEDLARADRTVAVDVRHEVHESYDDEIMRRLGASVWSGCDSWYKADSGRITTNWPGLVHEYQRRTRTADPADFETIAPRRATEPSGI</sequence>
<protein>
    <submittedName>
        <fullName evidence="2">Predicted flavoprotein CzcO associated with the cation diffusion facilitator CzcD</fullName>
    </submittedName>
</protein>
<accession>A0ABY1MX81</accession>
<dbReference type="InterPro" id="IPR000960">
    <property type="entry name" value="Flavin_mOase"/>
</dbReference>
<evidence type="ECO:0000313" key="3">
    <source>
        <dbReference type="Proteomes" id="UP000315460"/>
    </source>
</evidence>
<gene>
    <name evidence="2" type="ORF">SAMN06265174_10195</name>
</gene>
<dbReference type="SUPFAM" id="SSF51905">
    <property type="entry name" value="FAD/NAD(P)-binding domain"/>
    <property type="match status" value="1"/>
</dbReference>
<reference evidence="2 3" key="1">
    <citation type="submission" date="2017-05" db="EMBL/GenBank/DDBJ databases">
        <authorList>
            <person name="Varghese N."/>
            <person name="Submissions S."/>
        </authorList>
    </citation>
    <scope>NUCLEOTIDE SEQUENCE [LARGE SCALE GENOMIC DNA]</scope>
    <source>
        <strain evidence="2 3">DSM 45139</strain>
    </source>
</reference>
<dbReference type="EMBL" id="FXTG01000001">
    <property type="protein sequence ID" value="SMO33755.1"/>
    <property type="molecule type" value="Genomic_DNA"/>
</dbReference>
<keyword evidence="3" id="KW-1185">Reference proteome</keyword>
<comment type="caution">
    <text evidence="2">The sequence shown here is derived from an EMBL/GenBank/DDBJ whole genome shotgun (WGS) entry which is preliminary data.</text>
</comment>
<organism evidence="2 3">
    <name type="scientific">Dietzia kunjamensis subsp. schimae</name>
    <dbReference type="NCBI Taxonomy" id="498198"/>
    <lineage>
        <taxon>Bacteria</taxon>
        <taxon>Bacillati</taxon>
        <taxon>Actinomycetota</taxon>
        <taxon>Actinomycetes</taxon>
        <taxon>Mycobacteriales</taxon>
        <taxon>Dietziaceae</taxon>
        <taxon>Dietzia</taxon>
    </lineage>
</organism>